<keyword evidence="7 10" id="KW-0030">Aminoacyl-tRNA synthetase</keyword>
<evidence type="ECO:0000313" key="11">
    <source>
        <dbReference type="EMBL" id="RZN57334.1"/>
    </source>
</evidence>
<reference evidence="11 13" key="2">
    <citation type="journal article" date="2019" name="Nat. Microbiol.">
        <title>Wide diversity of methane and short-chain alkane metabolisms in uncultured archaea.</title>
        <authorList>
            <person name="Borrel G."/>
            <person name="Adam P.S."/>
            <person name="McKay L.J."/>
            <person name="Chen L.X."/>
            <person name="Sierra-Garcia I.N."/>
            <person name="Sieber C.M."/>
            <person name="Letourneur Q."/>
            <person name="Ghozlane A."/>
            <person name="Andersen G.L."/>
            <person name="Li W.J."/>
            <person name="Hallam S.J."/>
            <person name="Muyzer G."/>
            <person name="de Oliveira V.M."/>
            <person name="Inskeep W.P."/>
            <person name="Banfield J.F."/>
            <person name="Gribaldo S."/>
        </authorList>
    </citation>
    <scope>NUCLEOTIDE SEQUENCE [LARGE SCALE GENOMIC DNA]</scope>
    <source>
        <strain evidence="11">Verst-YHS</strain>
    </source>
</reference>
<dbReference type="InterPro" id="IPR014729">
    <property type="entry name" value="Rossmann-like_a/b/a_fold"/>
</dbReference>
<keyword evidence="4 10" id="KW-0547">Nucleotide-binding</keyword>
<proteinExistence type="inferred from homology"/>
<dbReference type="PRINTS" id="PR01040">
    <property type="entry name" value="TRNASYNTHTYR"/>
</dbReference>
<dbReference type="SUPFAM" id="SSF52374">
    <property type="entry name" value="Nucleotidylyl transferase"/>
    <property type="match status" value="1"/>
</dbReference>
<dbReference type="GO" id="GO:0005737">
    <property type="term" value="C:cytoplasm"/>
    <property type="evidence" value="ECO:0007669"/>
    <property type="project" value="UniProtKB-UniRule"/>
</dbReference>
<dbReference type="Pfam" id="PF00579">
    <property type="entry name" value="tRNA-synt_1b"/>
    <property type="match status" value="1"/>
</dbReference>
<comment type="similarity">
    <text evidence="10">Belongs to the class-I aminoacyl-tRNA synthetase family.</text>
</comment>
<comment type="catalytic activity">
    <reaction evidence="8">
        <text>tRNA(Tyr) + L-tyrosine + ATP = L-tyrosyl-tRNA(Tyr) + AMP + diphosphate + H(+)</text>
        <dbReference type="Rhea" id="RHEA:10220"/>
        <dbReference type="Rhea" id="RHEA-COMP:9706"/>
        <dbReference type="Rhea" id="RHEA-COMP:9707"/>
        <dbReference type="ChEBI" id="CHEBI:15378"/>
        <dbReference type="ChEBI" id="CHEBI:30616"/>
        <dbReference type="ChEBI" id="CHEBI:33019"/>
        <dbReference type="ChEBI" id="CHEBI:58315"/>
        <dbReference type="ChEBI" id="CHEBI:78442"/>
        <dbReference type="ChEBI" id="CHEBI:78536"/>
        <dbReference type="ChEBI" id="CHEBI:456215"/>
        <dbReference type="EC" id="6.1.1.1"/>
    </reaction>
</comment>
<dbReference type="Proteomes" id="UP000316080">
    <property type="component" value="Unassembled WGS sequence"/>
</dbReference>
<accession>A0A520KGM3</accession>
<keyword evidence="2" id="KW-0963">Cytoplasm</keyword>
<keyword evidence="5 10" id="KW-0067">ATP-binding</keyword>
<dbReference type="Gene3D" id="3.40.50.620">
    <property type="entry name" value="HUPs"/>
    <property type="match status" value="2"/>
</dbReference>
<dbReference type="PANTHER" id="PTHR46264">
    <property type="entry name" value="TYROSINE-TRNA LIGASE"/>
    <property type="match status" value="1"/>
</dbReference>
<dbReference type="Proteomes" id="UP000317265">
    <property type="component" value="Unassembled WGS sequence"/>
</dbReference>
<evidence type="ECO:0000256" key="8">
    <source>
        <dbReference type="ARBA" id="ARBA00048248"/>
    </source>
</evidence>
<protein>
    <recommendedName>
        <fullName evidence="1 9">Tyrosine--tRNA ligase</fullName>
        <ecNumber evidence="1 9">6.1.1.1</ecNumber>
    </recommendedName>
</protein>
<evidence type="ECO:0000256" key="6">
    <source>
        <dbReference type="ARBA" id="ARBA00022917"/>
    </source>
</evidence>
<dbReference type="InterPro" id="IPR002307">
    <property type="entry name" value="Tyr-tRNA-ligase"/>
</dbReference>
<dbReference type="GO" id="GO:0005524">
    <property type="term" value="F:ATP binding"/>
    <property type="evidence" value="ECO:0007669"/>
    <property type="project" value="UniProtKB-KW"/>
</dbReference>
<evidence type="ECO:0000313" key="14">
    <source>
        <dbReference type="Proteomes" id="UP000317265"/>
    </source>
</evidence>
<dbReference type="InterPro" id="IPR002305">
    <property type="entry name" value="aa-tRNA-synth_Ic"/>
</dbReference>
<dbReference type="EMBL" id="QNVI01000060">
    <property type="protein sequence ID" value="TDA38073.1"/>
    <property type="molecule type" value="Genomic_DNA"/>
</dbReference>
<sequence>MDLMTKLDIISRNTEEIITKEDLKILFETNTSPKGYIGVEPSGLFHIGWIIWVNKLKDLMNVGVKMIFLEATWHAWINDKFNGDIKKINICAEYIEHCLRALNVDTSKITFIKADSLIEDKRYWEGVLRIAKSLTLSRIKRAVTIMGRKEDETIMDFSKLIYPCMQVEDIFYLDLDICLGGMDQRRAHVLAREIAEKYHYKKPIAIHTPILPSLQGSGRMDSEEKIIEYKMSKSKPETCIFIHDSPEEIKNKINRAYCPPKEIEGNPIIEIAKKIILYNNREVVIERPKKYGGDIIINSADELISMYSKGELHPLDLKNFVSIELIKMLSNVREYFEKNENAKYLLNQLTF</sequence>
<dbReference type="AlphaFoldDB" id="A0A520KGM3"/>
<dbReference type="HAMAP" id="MF_02009">
    <property type="entry name" value="Tyr_tRNA_synth_type4"/>
    <property type="match status" value="1"/>
</dbReference>
<dbReference type="InterPro" id="IPR023617">
    <property type="entry name" value="Tyr-tRNA-ligase_arc/euk-type"/>
</dbReference>
<evidence type="ECO:0000313" key="12">
    <source>
        <dbReference type="EMBL" id="TDA38073.1"/>
    </source>
</evidence>
<dbReference type="EC" id="6.1.1.1" evidence="1 9"/>
<reference evidence="12 14" key="1">
    <citation type="journal article" date="2019" name="Nat. Microbiol.">
        <title>Expanding anaerobic alkane metabolism in the domain of Archaea.</title>
        <authorList>
            <person name="Wang Y."/>
            <person name="Wegener G."/>
            <person name="Hou J."/>
            <person name="Wang F."/>
            <person name="Xiao X."/>
        </authorList>
    </citation>
    <scope>NUCLEOTIDE SEQUENCE [LARGE SCALE GENOMIC DNA]</scope>
    <source>
        <strain evidence="12">WYZ-LMO11</strain>
    </source>
</reference>
<evidence type="ECO:0000256" key="10">
    <source>
        <dbReference type="RuleBase" id="RU363036"/>
    </source>
</evidence>
<evidence type="ECO:0000256" key="1">
    <source>
        <dbReference type="ARBA" id="ARBA00013160"/>
    </source>
</evidence>
<evidence type="ECO:0000256" key="3">
    <source>
        <dbReference type="ARBA" id="ARBA00022598"/>
    </source>
</evidence>
<dbReference type="PIRSF" id="PIRSF006588">
    <property type="entry name" value="TyrRS_arch_euk"/>
    <property type="match status" value="1"/>
</dbReference>
<dbReference type="NCBIfam" id="TIGR00234">
    <property type="entry name" value="tyrS"/>
    <property type="match status" value="1"/>
</dbReference>
<evidence type="ECO:0000256" key="4">
    <source>
        <dbReference type="ARBA" id="ARBA00022741"/>
    </source>
</evidence>
<dbReference type="EMBL" id="RXIH01000008">
    <property type="protein sequence ID" value="RZN57334.1"/>
    <property type="molecule type" value="Genomic_DNA"/>
</dbReference>
<keyword evidence="3 10" id="KW-0436">Ligase</keyword>
<dbReference type="InterPro" id="IPR050489">
    <property type="entry name" value="Tyr-tRNA_synthase"/>
</dbReference>
<organism evidence="11 13">
    <name type="scientific">Thermoproteota archaeon</name>
    <dbReference type="NCBI Taxonomy" id="2056631"/>
    <lineage>
        <taxon>Archaea</taxon>
        <taxon>Thermoproteota</taxon>
    </lineage>
</organism>
<gene>
    <name evidence="12" type="ORF">DSO09_05275</name>
    <name evidence="11" type="ORF">EF809_01080</name>
</gene>
<comment type="caution">
    <text evidence="11">The sequence shown here is derived from an EMBL/GenBank/DDBJ whole genome shotgun (WGS) entry which is preliminary data.</text>
</comment>
<dbReference type="GO" id="GO:0004831">
    <property type="term" value="F:tyrosine-tRNA ligase activity"/>
    <property type="evidence" value="ECO:0007669"/>
    <property type="project" value="UniProtKB-UniRule"/>
</dbReference>
<evidence type="ECO:0000256" key="5">
    <source>
        <dbReference type="ARBA" id="ARBA00022840"/>
    </source>
</evidence>
<evidence type="ECO:0000256" key="7">
    <source>
        <dbReference type="ARBA" id="ARBA00023146"/>
    </source>
</evidence>
<dbReference type="NCBIfam" id="NF006330">
    <property type="entry name" value="PRK08560.1"/>
    <property type="match status" value="1"/>
</dbReference>
<evidence type="ECO:0000256" key="9">
    <source>
        <dbReference type="NCBIfam" id="TIGR00234"/>
    </source>
</evidence>
<dbReference type="GO" id="GO:0006437">
    <property type="term" value="P:tyrosyl-tRNA aminoacylation"/>
    <property type="evidence" value="ECO:0007669"/>
    <property type="project" value="UniProtKB-UniRule"/>
</dbReference>
<evidence type="ECO:0000256" key="2">
    <source>
        <dbReference type="ARBA" id="ARBA00022490"/>
    </source>
</evidence>
<dbReference type="InterPro" id="IPR023678">
    <property type="entry name" value="Tyr-tRNA-ligase_4"/>
</dbReference>
<name>A0A520KGM3_9CREN</name>
<evidence type="ECO:0000313" key="13">
    <source>
        <dbReference type="Proteomes" id="UP000316080"/>
    </source>
</evidence>
<keyword evidence="6 10" id="KW-0648">Protein biosynthesis</keyword>
<dbReference type="PANTHER" id="PTHR46264:SF4">
    <property type="entry name" value="TYROSINE--TRNA LIGASE, CYTOPLASMIC"/>
    <property type="match status" value="1"/>
</dbReference>